<dbReference type="PANTHER" id="PTHR43377">
    <property type="entry name" value="BILIVERDIN REDUCTASE A"/>
    <property type="match status" value="1"/>
</dbReference>
<evidence type="ECO:0000313" key="3">
    <source>
        <dbReference type="Proteomes" id="UP000006380"/>
    </source>
</evidence>
<keyword evidence="3" id="KW-1185">Reference proteome</keyword>
<sequence length="290" mass="32959">MKLKIGIVGYSDVGKRHYAELRRSDKFEVCGVFDRQNTDTFCRAEFFTDFKRFIEVAKPQAIVLCLPHQETMDAFCQSVKYCQNILISRPIFKNASELKEIKYAAGVNKARVCTGVDERFNPTVVSLKRALAREEEVYSVNIAHFKPSHEGNIINELSLCDIDLAKTLLESEICEFSCMQTNKTNTRSSDNAIINFKSKNQILVSITDSFCGSFERFGIEVNAKSGVYFGDLIHYRLHQLTEDGQINLKIDAQMNELRAQYDAFYDLCQSGDSDELSSVDDAIKIKELFA</sequence>
<dbReference type="PANTHER" id="PTHR43377:SF1">
    <property type="entry name" value="BILIVERDIN REDUCTASE A"/>
    <property type="match status" value="1"/>
</dbReference>
<dbReference type="OrthoDB" id="5352646at2"/>
<feature type="domain" description="Gfo/Idh/MocA-like oxidoreductase N-terminal" evidence="1">
    <location>
        <begin position="3"/>
        <end position="113"/>
    </location>
</feature>
<dbReference type="STRING" id="360105.CCV52592_0687"/>
<dbReference type="RefSeq" id="WP_009651243.1">
    <property type="nucleotide sequence ID" value="NC_009715.2"/>
</dbReference>
<reference evidence="2" key="1">
    <citation type="submission" date="2016-07" db="EMBL/GenBank/DDBJ databases">
        <title>Comparative genomics of the Campylobacter concisus group.</title>
        <authorList>
            <person name="Miller W.G."/>
            <person name="Yee E."/>
            <person name="Chapman M.H."/>
            <person name="Huynh S."/>
            <person name="Bono J.L."/>
            <person name="On S.L.W."/>
            <person name="StLeger J."/>
            <person name="Foster G."/>
            <person name="Parker C.T."/>
        </authorList>
    </citation>
    <scope>NUCLEOTIDE SEQUENCE</scope>
    <source>
        <strain evidence="2">525.92</strain>
    </source>
</reference>
<dbReference type="Gene3D" id="3.40.50.720">
    <property type="entry name" value="NAD(P)-binding Rossmann-like Domain"/>
    <property type="match status" value="1"/>
</dbReference>
<dbReference type="InterPro" id="IPR000683">
    <property type="entry name" value="Gfo/Idh/MocA-like_OxRdtase_N"/>
</dbReference>
<gene>
    <name evidence="2" type="ORF">CCV52592_0687</name>
</gene>
<dbReference type="GO" id="GO:0000166">
    <property type="term" value="F:nucleotide binding"/>
    <property type="evidence" value="ECO:0007669"/>
    <property type="project" value="InterPro"/>
</dbReference>
<dbReference type="SUPFAM" id="SSF51735">
    <property type="entry name" value="NAD(P)-binding Rossmann-fold domains"/>
    <property type="match status" value="1"/>
</dbReference>
<dbReference type="HOGENOM" id="CLU_023194_10_2_7"/>
<dbReference type="InterPro" id="IPR036291">
    <property type="entry name" value="NAD(P)-bd_dom_sf"/>
</dbReference>
<dbReference type="Proteomes" id="UP000006380">
    <property type="component" value="Chromosome"/>
</dbReference>
<name>A7GZA3_CAMC5</name>
<evidence type="ECO:0000259" key="1">
    <source>
        <dbReference type="Pfam" id="PF01408"/>
    </source>
</evidence>
<dbReference type="EMBL" id="CP000767">
    <property type="protein sequence ID" value="EAU00392.2"/>
    <property type="molecule type" value="Genomic_DNA"/>
</dbReference>
<accession>A7GZA3</accession>
<dbReference type="Gene3D" id="3.30.360.10">
    <property type="entry name" value="Dihydrodipicolinate Reductase, domain 2"/>
    <property type="match status" value="1"/>
</dbReference>
<dbReference type="Pfam" id="PF01408">
    <property type="entry name" value="GFO_IDH_MocA"/>
    <property type="match status" value="1"/>
</dbReference>
<evidence type="ECO:0000313" key="2">
    <source>
        <dbReference type="EMBL" id="EAU00392.2"/>
    </source>
</evidence>
<dbReference type="InterPro" id="IPR051450">
    <property type="entry name" value="Gfo/Idh/MocA_Oxidoreductases"/>
</dbReference>
<dbReference type="AlphaFoldDB" id="A7GZA3"/>
<proteinExistence type="predicted"/>
<organism evidence="2 3">
    <name type="scientific">Campylobacter curvus (strain 525.92)</name>
    <dbReference type="NCBI Taxonomy" id="360105"/>
    <lineage>
        <taxon>Bacteria</taxon>
        <taxon>Pseudomonadati</taxon>
        <taxon>Campylobacterota</taxon>
        <taxon>Epsilonproteobacteria</taxon>
        <taxon>Campylobacterales</taxon>
        <taxon>Campylobacteraceae</taxon>
        <taxon>Campylobacter</taxon>
    </lineage>
</organism>
<dbReference type="KEGG" id="ccv:CCV52592_0687"/>
<dbReference type="SUPFAM" id="SSF55347">
    <property type="entry name" value="Glyceraldehyde-3-phosphate dehydrogenase-like, C-terminal domain"/>
    <property type="match status" value="1"/>
</dbReference>
<protein>
    <submittedName>
        <fullName evidence="2">Oxidoreductase, Gfo/Idh/MocA family</fullName>
    </submittedName>
</protein>